<protein>
    <submittedName>
        <fullName evidence="12">Solute carrier family 25 member 45</fullName>
    </submittedName>
</protein>
<keyword evidence="6" id="KW-0999">Mitochondrion inner membrane</keyword>
<dbReference type="PANTHER" id="PTHR45624:SF10">
    <property type="entry name" value="SLC (SOLUTE CARRIER) HOMOLOG"/>
    <property type="match status" value="1"/>
</dbReference>
<dbReference type="EMBL" id="MU253946">
    <property type="protein sequence ID" value="KAG9243854.1"/>
    <property type="molecule type" value="Genomic_DNA"/>
</dbReference>
<dbReference type="InterPro" id="IPR018108">
    <property type="entry name" value="MCP_transmembrane"/>
</dbReference>
<evidence type="ECO:0000313" key="12">
    <source>
        <dbReference type="EMBL" id="KAG9243854.1"/>
    </source>
</evidence>
<evidence type="ECO:0000256" key="8">
    <source>
        <dbReference type="ARBA" id="ARBA00023128"/>
    </source>
</evidence>
<evidence type="ECO:0000313" key="13">
    <source>
        <dbReference type="Proteomes" id="UP000887226"/>
    </source>
</evidence>
<dbReference type="PROSITE" id="PS50920">
    <property type="entry name" value="SOLCAR"/>
    <property type="match status" value="3"/>
</dbReference>
<dbReference type="Pfam" id="PF00153">
    <property type="entry name" value="Mito_carr"/>
    <property type="match status" value="3"/>
</dbReference>
<keyword evidence="9 10" id="KW-0472">Membrane</keyword>
<dbReference type="InterPro" id="IPR023395">
    <property type="entry name" value="MCP_dom_sf"/>
</dbReference>
<name>A0A9P8CE99_9HELO</name>
<dbReference type="AlphaFoldDB" id="A0A9P8CE99"/>
<evidence type="ECO:0000256" key="5">
    <source>
        <dbReference type="ARBA" id="ARBA00022737"/>
    </source>
</evidence>
<dbReference type="PANTHER" id="PTHR45624">
    <property type="entry name" value="MITOCHONDRIAL BASIC AMINO ACIDS TRANSPORTER-RELATED"/>
    <property type="match status" value="1"/>
</dbReference>
<feature type="repeat" description="Solcar" evidence="10">
    <location>
        <begin position="2"/>
        <end position="78"/>
    </location>
</feature>
<feature type="repeat" description="Solcar" evidence="10">
    <location>
        <begin position="89"/>
        <end position="171"/>
    </location>
</feature>
<keyword evidence="3 11" id="KW-0813">Transport</keyword>
<evidence type="ECO:0000256" key="10">
    <source>
        <dbReference type="PROSITE-ProRule" id="PRU00282"/>
    </source>
</evidence>
<dbReference type="SUPFAM" id="SSF103506">
    <property type="entry name" value="Mitochondrial carrier"/>
    <property type="match status" value="1"/>
</dbReference>
<dbReference type="GO" id="GO:0031966">
    <property type="term" value="C:mitochondrial membrane"/>
    <property type="evidence" value="ECO:0007669"/>
    <property type="project" value="UniProtKB-SubCell"/>
</dbReference>
<evidence type="ECO:0000256" key="7">
    <source>
        <dbReference type="ARBA" id="ARBA00022989"/>
    </source>
</evidence>
<feature type="repeat" description="Solcar" evidence="10">
    <location>
        <begin position="184"/>
        <end position="287"/>
    </location>
</feature>
<evidence type="ECO:0000256" key="1">
    <source>
        <dbReference type="ARBA" id="ARBA00004225"/>
    </source>
</evidence>
<dbReference type="OrthoDB" id="193856at2759"/>
<dbReference type="Proteomes" id="UP000887226">
    <property type="component" value="Unassembled WGS sequence"/>
</dbReference>
<dbReference type="GO" id="GO:0022857">
    <property type="term" value="F:transmembrane transporter activity"/>
    <property type="evidence" value="ECO:0007669"/>
    <property type="project" value="TreeGrafter"/>
</dbReference>
<evidence type="ECO:0000256" key="11">
    <source>
        <dbReference type="RuleBase" id="RU000488"/>
    </source>
</evidence>
<comment type="subcellular location">
    <subcellularLocation>
        <location evidence="1">Mitochondrion membrane</location>
        <topology evidence="1">Multi-pass membrane protein</topology>
    </subcellularLocation>
</comment>
<keyword evidence="4 10" id="KW-0812">Transmembrane</keyword>
<gene>
    <name evidence="12" type="ORF">BJ878DRAFT_508757</name>
</gene>
<evidence type="ECO:0000256" key="6">
    <source>
        <dbReference type="ARBA" id="ARBA00022792"/>
    </source>
</evidence>
<evidence type="ECO:0000256" key="2">
    <source>
        <dbReference type="ARBA" id="ARBA00006375"/>
    </source>
</evidence>
<keyword evidence="7" id="KW-1133">Transmembrane helix</keyword>
<evidence type="ECO:0000256" key="4">
    <source>
        <dbReference type="ARBA" id="ARBA00022692"/>
    </source>
</evidence>
<reference evidence="12" key="1">
    <citation type="journal article" date="2021" name="IMA Fungus">
        <title>Genomic characterization of three marine fungi, including Emericellopsis atlantica sp. nov. with signatures of a generalist lifestyle and marine biomass degradation.</title>
        <authorList>
            <person name="Hagestad O.C."/>
            <person name="Hou L."/>
            <person name="Andersen J.H."/>
            <person name="Hansen E.H."/>
            <person name="Altermark B."/>
            <person name="Li C."/>
            <person name="Kuhnert E."/>
            <person name="Cox R.J."/>
            <person name="Crous P.W."/>
            <person name="Spatafora J.W."/>
            <person name="Lail K."/>
            <person name="Amirebrahimi M."/>
            <person name="Lipzen A."/>
            <person name="Pangilinan J."/>
            <person name="Andreopoulos W."/>
            <person name="Hayes R.D."/>
            <person name="Ng V."/>
            <person name="Grigoriev I.V."/>
            <person name="Jackson S.A."/>
            <person name="Sutton T.D.S."/>
            <person name="Dobson A.D.W."/>
            <person name="Rama T."/>
        </authorList>
    </citation>
    <scope>NUCLEOTIDE SEQUENCE</scope>
    <source>
        <strain evidence="12">TRa3180A</strain>
    </source>
</reference>
<comment type="caution">
    <text evidence="12">The sequence shown here is derived from an EMBL/GenBank/DDBJ whole genome shotgun (WGS) entry which is preliminary data.</text>
</comment>
<dbReference type="Gene3D" id="1.50.40.10">
    <property type="entry name" value="Mitochondrial carrier domain"/>
    <property type="match status" value="1"/>
</dbReference>
<keyword evidence="13" id="KW-1185">Reference proteome</keyword>
<comment type="similarity">
    <text evidence="2 11">Belongs to the mitochondrial carrier (TC 2.A.29) family.</text>
</comment>
<organism evidence="12 13">
    <name type="scientific">Calycina marina</name>
    <dbReference type="NCBI Taxonomy" id="1763456"/>
    <lineage>
        <taxon>Eukaryota</taxon>
        <taxon>Fungi</taxon>
        <taxon>Dikarya</taxon>
        <taxon>Ascomycota</taxon>
        <taxon>Pezizomycotina</taxon>
        <taxon>Leotiomycetes</taxon>
        <taxon>Helotiales</taxon>
        <taxon>Pezizellaceae</taxon>
        <taxon>Calycina</taxon>
    </lineage>
</organism>
<dbReference type="InterPro" id="IPR050567">
    <property type="entry name" value="Mitochondrial_Carrier"/>
</dbReference>
<accession>A0A9P8CE99</accession>
<keyword evidence="5" id="KW-0677">Repeat</keyword>
<sequence length="293" mass="31776">MADFVASYVSGIAALFIGNPLDLLKVRLQAGTPDTAPVRPVVPANRVTSLLRGVAGPALICGAFNSLVFVSYNRSSDLISSLFEAKGKPSLYTAWTSGAIGGLAGLVLSTPVELVKCQAQLVPGTTSWGIAKRIARNEGLKGLYRGGVVTAWRDSIGYGFYFWSYELSSRYVQSKMKDDRGNTSEAMKVLLCGGVAGVVTWASIYPLDVIKTRVQMQTGNESTALLRSSDTVPASLQRKRLGATQLTRNAWKTEGAGVLFKGLRVCCVRAFMVNAVQWAVYEWLMDEFRVKKE</sequence>
<keyword evidence="8" id="KW-0496">Mitochondrion</keyword>
<evidence type="ECO:0000256" key="3">
    <source>
        <dbReference type="ARBA" id="ARBA00022448"/>
    </source>
</evidence>
<proteinExistence type="inferred from homology"/>
<evidence type="ECO:0000256" key="9">
    <source>
        <dbReference type="ARBA" id="ARBA00023136"/>
    </source>
</evidence>